<evidence type="ECO:0000313" key="7">
    <source>
        <dbReference type="Proteomes" id="UP000294581"/>
    </source>
</evidence>
<dbReference type="AlphaFoldDB" id="A0A4R8LSK8"/>
<accession>A0A4R8LSK8</accession>
<gene>
    <name evidence="6" type="ORF">C7445_102209</name>
</gene>
<proteinExistence type="predicted"/>
<sequence length="39" mass="4265">MFWGQWMAANLTSGIPVVVIFLFFQRLMIGGLAHGAVKG</sequence>
<comment type="subcellular location">
    <subcellularLocation>
        <location evidence="1">Membrane</location>
        <topology evidence="1">Multi-pass membrane protein</topology>
    </subcellularLocation>
</comment>
<dbReference type="EMBL" id="SORF01000002">
    <property type="protein sequence ID" value="TDY50649.1"/>
    <property type="molecule type" value="Genomic_DNA"/>
</dbReference>
<evidence type="ECO:0000256" key="1">
    <source>
        <dbReference type="ARBA" id="ARBA00004141"/>
    </source>
</evidence>
<comment type="caution">
    <text evidence="6">The sequence shown here is derived from an EMBL/GenBank/DDBJ whole genome shotgun (WGS) entry which is preliminary data.</text>
</comment>
<name>A0A4R8LSK8_9BACL</name>
<reference evidence="6 7" key="1">
    <citation type="submission" date="2019-03" db="EMBL/GenBank/DDBJ databases">
        <title>Genomic Encyclopedia of Type Strains, Phase IV (KMG-IV): sequencing the most valuable type-strain genomes for metagenomic binning, comparative biology and taxonomic classification.</title>
        <authorList>
            <person name="Goeker M."/>
        </authorList>
    </citation>
    <scope>NUCLEOTIDE SEQUENCE [LARGE SCALE GENOMIC DNA]</scope>
    <source>
        <strain evidence="6 7">DSM 17974</strain>
    </source>
</reference>
<evidence type="ECO:0000256" key="2">
    <source>
        <dbReference type="ARBA" id="ARBA00022692"/>
    </source>
</evidence>
<feature type="transmembrane region" description="Helical" evidence="5">
    <location>
        <begin position="6"/>
        <end position="24"/>
    </location>
</feature>
<evidence type="ECO:0000313" key="6">
    <source>
        <dbReference type="EMBL" id="TDY50649.1"/>
    </source>
</evidence>
<protein>
    <recommendedName>
        <fullName evidence="8">Binding-protein-dependent transport system inner membrane component</fullName>
    </recommendedName>
</protein>
<organism evidence="6 7">
    <name type="scientific">Alicyclobacillus sacchari</name>
    <dbReference type="NCBI Taxonomy" id="392010"/>
    <lineage>
        <taxon>Bacteria</taxon>
        <taxon>Bacillati</taxon>
        <taxon>Bacillota</taxon>
        <taxon>Bacilli</taxon>
        <taxon>Bacillales</taxon>
        <taxon>Alicyclobacillaceae</taxon>
        <taxon>Alicyclobacillus</taxon>
    </lineage>
</organism>
<dbReference type="InterPro" id="IPR035906">
    <property type="entry name" value="MetI-like_sf"/>
</dbReference>
<evidence type="ECO:0000256" key="5">
    <source>
        <dbReference type="SAM" id="Phobius"/>
    </source>
</evidence>
<evidence type="ECO:0000256" key="3">
    <source>
        <dbReference type="ARBA" id="ARBA00022989"/>
    </source>
</evidence>
<dbReference type="GO" id="GO:0016020">
    <property type="term" value="C:membrane"/>
    <property type="evidence" value="ECO:0007669"/>
    <property type="project" value="UniProtKB-SubCell"/>
</dbReference>
<keyword evidence="3 5" id="KW-1133">Transmembrane helix</keyword>
<dbReference type="Proteomes" id="UP000294581">
    <property type="component" value="Unassembled WGS sequence"/>
</dbReference>
<dbReference type="SUPFAM" id="SSF161098">
    <property type="entry name" value="MetI-like"/>
    <property type="match status" value="1"/>
</dbReference>
<evidence type="ECO:0000256" key="4">
    <source>
        <dbReference type="ARBA" id="ARBA00023136"/>
    </source>
</evidence>
<keyword evidence="2 5" id="KW-0812">Transmembrane</keyword>
<keyword evidence="4 5" id="KW-0472">Membrane</keyword>
<evidence type="ECO:0008006" key="8">
    <source>
        <dbReference type="Google" id="ProtNLM"/>
    </source>
</evidence>
<keyword evidence="7" id="KW-1185">Reference proteome</keyword>